<evidence type="ECO:0000256" key="3">
    <source>
        <dbReference type="ARBA" id="ARBA00022989"/>
    </source>
</evidence>
<evidence type="ECO:0000259" key="6">
    <source>
        <dbReference type="Pfam" id="PF08016"/>
    </source>
</evidence>
<evidence type="ECO:0000313" key="7">
    <source>
        <dbReference type="EMBL" id="CAK9051310.1"/>
    </source>
</evidence>
<dbReference type="PANTHER" id="PTHR10877:SF183">
    <property type="entry name" value="AT14535P-RELATED"/>
    <property type="match status" value="1"/>
</dbReference>
<evidence type="ECO:0000256" key="4">
    <source>
        <dbReference type="ARBA" id="ARBA00023136"/>
    </source>
</evidence>
<proteinExistence type="predicted"/>
<feature type="domain" description="Polycystin cation channel PKD1/PKD2" evidence="6">
    <location>
        <begin position="5"/>
        <end position="74"/>
    </location>
</feature>
<reference evidence="7 8" key="1">
    <citation type="submission" date="2024-02" db="EMBL/GenBank/DDBJ databases">
        <authorList>
            <person name="Chen Y."/>
            <person name="Shah S."/>
            <person name="Dougan E. K."/>
            <person name="Thang M."/>
            <person name="Chan C."/>
        </authorList>
    </citation>
    <scope>NUCLEOTIDE SEQUENCE [LARGE SCALE GENOMIC DNA]</scope>
</reference>
<dbReference type="Pfam" id="PF08016">
    <property type="entry name" value="PKD_channel"/>
    <property type="match status" value="1"/>
</dbReference>
<comment type="subcellular location">
    <subcellularLocation>
        <location evidence="1">Membrane</location>
        <topology evidence="1">Multi-pass membrane protein</topology>
    </subcellularLocation>
</comment>
<dbReference type="Gene3D" id="1.10.287.70">
    <property type="match status" value="1"/>
</dbReference>
<dbReference type="Proteomes" id="UP001642484">
    <property type="component" value="Unassembled WGS sequence"/>
</dbReference>
<keyword evidence="8" id="KW-1185">Reference proteome</keyword>
<evidence type="ECO:0000256" key="1">
    <source>
        <dbReference type="ARBA" id="ARBA00004141"/>
    </source>
</evidence>
<feature type="transmembrane region" description="Helical" evidence="5">
    <location>
        <begin position="45"/>
        <end position="69"/>
    </location>
</feature>
<dbReference type="PANTHER" id="PTHR10877">
    <property type="entry name" value="POLYCYSTIN FAMILY MEMBER"/>
    <property type="match status" value="1"/>
</dbReference>
<dbReference type="InterPro" id="IPR013122">
    <property type="entry name" value="PKD1_2_channel"/>
</dbReference>
<evidence type="ECO:0000313" key="8">
    <source>
        <dbReference type="Proteomes" id="UP001642484"/>
    </source>
</evidence>
<gene>
    <name evidence="7" type="ORF">CCMP2556_LOCUS26070</name>
</gene>
<keyword evidence="3 5" id="KW-1133">Transmembrane helix</keyword>
<dbReference type="InterPro" id="IPR051223">
    <property type="entry name" value="Polycystin"/>
</dbReference>
<keyword evidence="4 5" id="KW-0472">Membrane</keyword>
<protein>
    <recommendedName>
        <fullName evidence="6">Polycystin cation channel PKD1/PKD2 domain-containing protein</fullName>
    </recommendedName>
</protein>
<keyword evidence="2 5" id="KW-0812">Transmembrane</keyword>
<comment type="caution">
    <text evidence="7">The sequence shown here is derived from an EMBL/GenBank/DDBJ whole genome shotgun (WGS) entry which is preliminary data.</text>
</comment>
<evidence type="ECO:0000256" key="2">
    <source>
        <dbReference type="ARBA" id="ARBA00022692"/>
    </source>
</evidence>
<name>A0ABP0MIJ1_9DINO</name>
<sequence length="328" mass="37264">MAMGFFGRNMEGYSNFSTAFVTLFRAVLGDLDFDAMAENAGRSIAGVFHFSVMCTMLLILLNMLIAVILDVYGETKKSASYSETIWEDVIDYFHRWWLCHRGLRMSISRAKAIYAASLEEKPTQECGTPSGGESTPELKRFESSIFTENERKAFTLPNITFAWPCVSRIHHFSLDQVPEMSLEQATESVEEAVFWFEKRHEWEIDHQQMQQGPSPLRQRAAGIDLHAGRKSLILEGQTPLVPDVADGNMPGEVAEGEPQMVRVHLTQAGEVSRRAEQSHLAKRMDVDFLLDVLQLRLKDFEDPSSSRDLLVHTVEWAKRMHSEHRAVV</sequence>
<evidence type="ECO:0000256" key="5">
    <source>
        <dbReference type="SAM" id="Phobius"/>
    </source>
</evidence>
<dbReference type="EMBL" id="CAXAMN010017825">
    <property type="protein sequence ID" value="CAK9051310.1"/>
    <property type="molecule type" value="Genomic_DNA"/>
</dbReference>
<accession>A0ABP0MIJ1</accession>
<organism evidence="7 8">
    <name type="scientific">Durusdinium trenchii</name>
    <dbReference type="NCBI Taxonomy" id="1381693"/>
    <lineage>
        <taxon>Eukaryota</taxon>
        <taxon>Sar</taxon>
        <taxon>Alveolata</taxon>
        <taxon>Dinophyceae</taxon>
        <taxon>Suessiales</taxon>
        <taxon>Symbiodiniaceae</taxon>
        <taxon>Durusdinium</taxon>
    </lineage>
</organism>